<dbReference type="Gene3D" id="1.20.1510.10">
    <property type="entry name" value="Cation efflux protein transmembrane domain"/>
    <property type="match status" value="1"/>
</dbReference>
<feature type="compositionally biased region" description="Basic and acidic residues" evidence="10">
    <location>
        <begin position="149"/>
        <end position="165"/>
    </location>
</feature>
<feature type="domain" description="Cation efflux protein transmembrane" evidence="12">
    <location>
        <begin position="16"/>
        <end position="289"/>
    </location>
</feature>
<feature type="transmembrane region" description="Helical" evidence="11">
    <location>
        <begin position="259"/>
        <end position="281"/>
    </location>
</feature>
<organism evidence="14 15">
    <name type="scientific">Ciona intestinalis</name>
    <name type="common">Transparent sea squirt</name>
    <name type="synonym">Ascidia intestinalis</name>
    <dbReference type="NCBI Taxonomy" id="7719"/>
    <lineage>
        <taxon>Eukaryota</taxon>
        <taxon>Metazoa</taxon>
        <taxon>Chordata</taxon>
        <taxon>Tunicata</taxon>
        <taxon>Ascidiacea</taxon>
        <taxon>Phlebobranchia</taxon>
        <taxon>Cionidae</taxon>
        <taxon>Ciona</taxon>
    </lineage>
</organism>
<evidence type="ECO:0000256" key="11">
    <source>
        <dbReference type="SAM" id="Phobius"/>
    </source>
</evidence>
<accession>H2XKK7</accession>
<keyword evidence="4" id="KW-0050">Antiport</keyword>
<reference evidence="14" key="2">
    <citation type="journal article" date="2008" name="Genome Biol.">
        <title>Improved genome assembly and evidence-based global gene model set for the chordate Ciona intestinalis: new insight into intron and operon populations.</title>
        <authorList>
            <person name="Satou Y."/>
            <person name="Mineta K."/>
            <person name="Ogasawara M."/>
            <person name="Sasakura Y."/>
            <person name="Shoguchi E."/>
            <person name="Ueno K."/>
            <person name="Yamada L."/>
            <person name="Matsumoto J."/>
            <person name="Wasserscheid J."/>
            <person name="Dewar K."/>
            <person name="Wiley G.B."/>
            <person name="Macmil S.L."/>
            <person name="Roe B.A."/>
            <person name="Zeller R.W."/>
            <person name="Hastings K.E."/>
            <person name="Lemaire P."/>
            <person name="Lindquist E."/>
            <person name="Endo T."/>
            <person name="Hotta K."/>
            <person name="Inaba K."/>
        </authorList>
    </citation>
    <scope>NUCLEOTIDE SEQUENCE [LARGE SCALE GENOMIC DNA]</scope>
    <source>
        <strain evidence="14">wild type</strain>
    </source>
</reference>
<feature type="transmembrane region" description="Helical" evidence="11">
    <location>
        <begin position="12"/>
        <end position="34"/>
    </location>
</feature>
<evidence type="ECO:0000256" key="5">
    <source>
        <dbReference type="ARBA" id="ARBA00022692"/>
    </source>
</evidence>
<dbReference type="InterPro" id="IPR036837">
    <property type="entry name" value="Cation_efflux_CTD_sf"/>
</dbReference>
<feature type="compositionally biased region" description="Polar residues" evidence="10">
    <location>
        <begin position="424"/>
        <end position="436"/>
    </location>
</feature>
<feature type="transmembrane region" description="Helical" evidence="11">
    <location>
        <begin position="116"/>
        <end position="136"/>
    </location>
</feature>
<keyword evidence="3" id="KW-0813">Transport</keyword>
<evidence type="ECO:0000256" key="2">
    <source>
        <dbReference type="ARBA" id="ARBA00008873"/>
    </source>
</evidence>
<sequence>MTFTCKINRGPKFSLICMLIMTSAFFFTEIVVGYSTNSTALVADSFHMLSDVVSLVVGLVAVIYSNKTSKTNTYGWARAEVLGALCNAVFLLSLCFSIVIEAIQRLVEVEPITEPLLVLGVGSAGLAINLIGLLLFHEHAHGHNHSHGHSHDSHDVKNEHSHDHDDDPEGGEIEIYYNSKISTELYNRSPAAVKHGIPSYPTILYINGNTEPKVRVTAAKRGHLNMKGVFLHVLGDALGSVVVIISALIVNYVQDSWRFYVDPVMSLFIALIIVCSTLPLLKQSAYILLQRPPAHINADELESRLTKIKGVVSVHDLHIWQLSSNQAIASAHLTMHSEDDFGETAHRLRHVFHEAGVHSLTLQPEVYPCKKGMSVCGISDCQYLKEEVHQLLPSMLEEIKNNENADAECTENRCCTPPSEHSDNSPIHTISTTSSQ</sequence>
<keyword evidence="15" id="KW-1185">Reference proteome</keyword>
<dbReference type="InterPro" id="IPR027470">
    <property type="entry name" value="Cation_efflux_CTD"/>
</dbReference>
<dbReference type="SUPFAM" id="SSF160240">
    <property type="entry name" value="Cation efflux protein cytoplasmic domain-like"/>
    <property type="match status" value="1"/>
</dbReference>
<dbReference type="STRING" id="7719.ENSCINP00000030189"/>
<evidence type="ECO:0000259" key="13">
    <source>
        <dbReference type="Pfam" id="PF16916"/>
    </source>
</evidence>
<dbReference type="GeneTree" id="ENSGT00940000172026"/>
<evidence type="ECO:0000256" key="7">
    <source>
        <dbReference type="ARBA" id="ARBA00022989"/>
    </source>
</evidence>
<evidence type="ECO:0000256" key="6">
    <source>
        <dbReference type="ARBA" id="ARBA00022833"/>
    </source>
</evidence>
<evidence type="ECO:0000256" key="10">
    <source>
        <dbReference type="SAM" id="MobiDB-lite"/>
    </source>
</evidence>
<dbReference type="OMA" id="CFTIFVD"/>
<dbReference type="PANTHER" id="PTHR45820">
    <property type="entry name" value="FI23527P1"/>
    <property type="match status" value="1"/>
</dbReference>
<evidence type="ECO:0000256" key="4">
    <source>
        <dbReference type="ARBA" id="ARBA00022449"/>
    </source>
</evidence>
<keyword evidence="6" id="KW-0862">Zinc</keyword>
<dbReference type="GO" id="GO:0015297">
    <property type="term" value="F:antiporter activity"/>
    <property type="evidence" value="ECO:0007669"/>
    <property type="project" value="UniProtKB-KW"/>
</dbReference>
<dbReference type="GO" id="GO:0005385">
    <property type="term" value="F:zinc ion transmembrane transporter activity"/>
    <property type="evidence" value="ECO:0000318"/>
    <property type="project" value="GO_Central"/>
</dbReference>
<protein>
    <recommendedName>
        <fullName evidence="16">Zinc transporter protein</fullName>
    </recommendedName>
</protein>
<evidence type="ECO:0000256" key="1">
    <source>
        <dbReference type="ARBA" id="ARBA00004141"/>
    </source>
</evidence>
<proteinExistence type="inferred from homology"/>
<evidence type="ECO:0000313" key="15">
    <source>
        <dbReference type="Proteomes" id="UP000008144"/>
    </source>
</evidence>
<reference evidence="15" key="1">
    <citation type="journal article" date="2002" name="Science">
        <title>The draft genome of Ciona intestinalis: insights into chordate and vertebrate origins.</title>
        <authorList>
            <person name="Dehal P."/>
            <person name="Satou Y."/>
            <person name="Campbell R.K."/>
            <person name="Chapman J."/>
            <person name="Degnan B."/>
            <person name="De Tomaso A."/>
            <person name="Davidson B."/>
            <person name="Di Gregorio A."/>
            <person name="Gelpke M."/>
            <person name="Goodstein D.M."/>
            <person name="Harafuji N."/>
            <person name="Hastings K.E."/>
            <person name="Ho I."/>
            <person name="Hotta K."/>
            <person name="Huang W."/>
            <person name="Kawashima T."/>
            <person name="Lemaire P."/>
            <person name="Martinez D."/>
            <person name="Meinertzhagen I.A."/>
            <person name="Necula S."/>
            <person name="Nonaka M."/>
            <person name="Putnam N."/>
            <person name="Rash S."/>
            <person name="Saiga H."/>
            <person name="Satake M."/>
            <person name="Terry A."/>
            <person name="Yamada L."/>
            <person name="Wang H.G."/>
            <person name="Awazu S."/>
            <person name="Azumi K."/>
            <person name="Boore J."/>
            <person name="Branno M."/>
            <person name="Chin-Bow S."/>
            <person name="DeSantis R."/>
            <person name="Doyle S."/>
            <person name="Francino P."/>
            <person name="Keys D.N."/>
            <person name="Haga S."/>
            <person name="Hayashi H."/>
            <person name="Hino K."/>
            <person name="Imai K.S."/>
            <person name="Inaba K."/>
            <person name="Kano S."/>
            <person name="Kobayashi K."/>
            <person name="Kobayashi M."/>
            <person name="Lee B.I."/>
            <person name="Makabe K.W."/>
            <person name="Manohar C."/>
            <person name="Matassi G."/>
            <person name="Medina M."/>
            <person name="Mochizuki Y."/>
            <person name="Mount S."/>
            <person name="Morishita T."/>
            <person name="Miura S."/>
            <person name="Nakayama A."/>
            <person name="Nishizaka S."/>
            <person name="Nomoto H."/>
            <person name="Ohta F."/>
            <person name="Oishi K."/>
            <person name="Rigoutsos I."/>
            <person name="Sano M."/>
            <person name="Sasaki A."/>
            <person name="Sasakura Y."/>
            <person name="Shoguchi E."/>
            <person name="Shin-i T."/>
            <person name="Spagnuolo A."/>
            <person name="Stainier D."/>
            <person name="Suzuki M.M."/>
            <person name="Tassy O."/>
            <person name="Takatori N."/>
            <person name="Tokuoka M."/>
            <person name="Yagi K."/>
            <person name="Yoshizaki F."/>
            <person name="Wada S."/>
            <person name="Zhang C."/>
            <person name="Hyatt P.D."/>
            <person name="Larimer F."/>
            <person name="Detter C."/>
            <person name="Doggett N."/>
            <person name="Glavina T."/>
            <person name="Hawkins T."/>
            <person name="Richardson P."/>
            <person name="Lucas S."/>
            <person name="Kohara Y."/>
            <person name="Levine M."/>
            <person name="Satoh N."/>
            <person name="Rokhsar D.S."/>
        </authorList>
    </citation>
    <scope>NUCLEOTIDE SEQUENCE [LARGE SCALE GENOMIC DNA]</scope>
</reference>
<dbReference type="PANTHER" id="PTHR45820:SF4">
    <property type="entry name" value="ZINC TRANSPORTER 63C, ISOFORM F"/>
    <property type="match status" value="1"/>
</dbReference>
<dbReference type="Ensembl" id="ENSCINT00000032956.1">
    <property type="protein sequence ID" value="ENSCINP00000030189.1"/>
    <property type="gene ID" value="ENSCING00000011998.2"/>
</dbReference>
<dbReference type="FunCoup" id="H2XKK7">
    <property type="interactions" value="13"/>
</dbReference>
<evidence type="ECO:0000256" key="3">
    <source>
        <dbReference type="ARBA" id="ARBA00022448"/>
    </source>
</evidence>
<dbReference type="InterPro" id="IPR027469">
    <property type="entry name" value="Cation_efflux_TMD_sf"/>
</dbReference>
<evidence type="ECO:0000313" key="14">
    <source>
        <dbReference type="Ensembl" id="ENSCINP00000030189.1"/>
    </source>
</evidence>
<evidence type="ECO:0000256" key="9">
    <source>
        <dbReference type="ARBA" id="ARBA00048349"/>
    </source>
</evidence>
<evidence type="ECO:0008006" key="16">
    <source>
        <dbReference type="Google" id="ProtNLM"/>
    </source>
</evidence>
<dbReference type="InParanoid" id="H2XKK7"/>
<dbReference type="NCBIfam" id="TIGR01297">
    <property type="entry name" value="CDF"/>
    <property type="match status" value="1"/>
</dbReference>
<keyword evidence="8 11" id="KW-0472">Membrane</keyword>
<dbReference type="GO" id="GO:0071577">
    <property type="term" value="P:zinc ion transmembrane transport"/>
    <property type="evidence" value="ECO:0000318"/>
    <property type="project" value="GO_Central"/>
</dbReference>
<dbReference type="AlphaFoldDB" id="H2XKK7"/>
<feature type="transmembrane region" description="Helical" evidence="11">
    <location>
        <begin position="84"/>
        <end position="104"/>
    </location>
</feature>
<keyword evidence="7 11" id="KW-1133">Transmembrane helix</keyword>
<dbReference type="GO" id="GO:0006882">
    <property type="term" value="P:intracellular zinc ion homeostasis"/>
    <property type="evidence" value="ECO:0000318"/>
    <property type="project" value="GO_Central"/>
</dbReference>
<feature type="region of interest" description="Disordered" evidence="10">
    <location>
        <begin position="144"/>
        <end position="169"/>
    </location>
</feature>
<comment type="subcellular location">
    <subcellularLocation>
        <location evidence="1">Membrane</location>
        <topology evidence="1">Multi-pass membrane protein</topology>
    </subcellularLocation>
</comment>
<reference evidence="14" key="3">
    <citation type="submission" date="2025-08" db="UniProtKB">
        <authorList>
            <consortium name="Ensembl"/>
        </authorList>
    </citation>
    <scope>IDENTIFICATION</scope>
</reference>
<dbReference type="Proteomes" id="UP000008144">
    <property type="component" value="Chromosome 7"/>
</dbReference>
<dbReference type="SUPFAM" id="SSF161111">
    <property type="entry name" value="Cation efflux protein transmembrane domain-like"/>
    <property type="match status" value="1"/>
</dbReference>
<dbReference type="Pfam" id="PF16916">
    <property type="entry name" value="ZT_dimer"/>
    <property type="match status" value="1"/>
</dbReference>
<comment type="similarity">
    <text evidence="2">Belongs to the cation diffusion facilitator (CDF) transporter (TC 2.A.4) family. SLC30A subfamily.</text>
</comment>
<keyword evidence="5 11" id="KW-0812">Transmembrane</keyword>
<feature type="transmembrane region" description="Helical" evidence="11">
    <location>
        <begin position="229"/>
        <end position="253"/>
    </location>
</feature>
<reference evidence="14" key="4">
    <citation type="submission" date="2025-09" db="UniProtKB">
        <authorList>
            <consortium name="Ensembl"/>
        </authorList>
    </citation>
    <scope>IDENTIFICATION</scope>
</reference>
<dbReference type="InterPro" id="IPR058533">
    <property type="entry name" value="Cation_efflux_TM"/>
</dbReference>
<dbReference type="GO" id="GO:0010312">
    <property type="term" value="P:detoxification of zinc ion"/>
    <property type="evidence" value="ECO:0000318"/>
    <property type="project" value="GO_Central"/>
</dbReference>
<evidence type="ECO:0000256" key="8">
    <source>
        <dbReference type="ARBA" id="ARBA00023136"/>
    </source>
</evidence>
<dbReference type="GO" id="GO:0016020">
    <property type="term" value="C:membrane"/>
    <property type="evidence" value="ECO:0000318"/>
    <property type="project" value="GO_Central"/>
</dbReference>
<comment type="catalytic activity">
    <reaction evidence="9">
        <text>Zn(2+)(in) + 2 H(+)(out) = Zn(2+)(out) + 2 H(+)(in)</text>
        <dbReference type="Rhea" id="RHEA:72627"/>
        <dbReference type="ChEBI" id="CHEBI:15378"/>
        <dbReference type="ChEBI" id="CHEBI:29105"/>
    </reaction>
</comment>
<feature type="region of interest" description="Disordered" evidence="10">
    <location>
        <begin position="411"/>
        <end position="436"/>
    </location>
</feature>
<name>H2XKK7_CIOIN</name>
<feature type="transmembrane region" description="Helical" evidence="11">
    <location>
        <begin position="46"/>
        <end position="64"/>
    </location>
</feature>
<dbReference type="EMBL" id="EAAA01002383">
    <property type="status" value="NOT_ANNOTATED_CDS"/>
    <property type="molecule type" value="Genomic_DNA"/>
</dbReference>
<dbReference type="InterPro" id="IPR002524">
    <property type="entry name" value="Cation_efflux"/>
</dbReference>
<feature type="domain" description="Cation efflux protein cytoplasmic" evidence="13">
    <location>
        <begin position="295"/>
        <end position="348"/>
    </location>
</feature>
<evidence type="ECO:0000259" key="12">
    <source>
        <dbReference type="Pfam" id="PF01545"/>
    </source>
</evidence>
<dbReference type="Pfam" id="PF01545">
    <property type="entry name" value="Cation_efflux"/>
    <property type="match status" value="1"/>
</dbReference>